<evidence type="ECO:0000313" key="2">
    <source>
        <dbReference type="Proteomes" id="UP000437748"/>
    </source>
</evidence>
<reference evidence="1 2" key="1">
    <citation type="submission" date="2019-10" db="EMBL/GenBank/DDBJ databases">
        <title>New species of Slilvanegrellaceae.</title>
        <authorList>
            <person name="Pitt A."/>
            <person name="Hahn M.W."/>
        </authorList>
    </citation>
    <scope>NUCLEOTIDE SEQUENCE [LARGE SCALE GENOMIC DNA]</scope>
    <source>
        <strain evidence="1 2">SP-Ram-0.45-NSY-1</strain>
    </source>
</reference>
<protein>
    <submittedName>
        <fullName evidence="1">Uncharacterized protein</fullName>
    </submittedName>
</protein>
<sequence>MNILKIFSLVSLISYTNISYSQTKTNVACTSSQNYKIWRWAKDPSGKRVEVTGYWKLHKEKKIDYAPKYFFITTEEEIERIKQFCGPNDYIQAADSWYSNWYRFAYVINDKPFEIEIEPGFWGWHDKGILQEKYFD</sequence>
<proteinExistence type="predicted"/>
<accession>A0A6N6VSM2</accession>
<keyword evidence="2" id="KW-1185">Reference proteome</keyword>
<name>A0A6N6VSM2_9BACT</name>
<dbReference type="RefSeq" id="WP_153420771.1">
    <property type="nucleotide sequence ID" value="NZ_WFLM01000004.1"/>
</dbReference>
<evidence type="ECO:0000313" key="1">
    <source>
        <dbReference type="EMBL" id="KAB8037696.1"/>
    </source>
</evidence>
<dbReference type="EMBL" id="WFLM01000004">
    <property type="protein sequence ID" value="KAB8037696.1"/>
    <property type="molecule type" value="Genomic_DNA"/>
</dbReference>
<dbReference type="AlphaFoldDB" id="A0A6N6VSM2"/>
<comment type="caution">
    <text evidence="1">The sequence shown here is derived from an EMBL/GenBank/DDBJ whole genome shotgun (WGS) entry which is preliminary data.</text>
</comment>
<organism evidence="1 2">
    <name type="scientific">Silvanigrella paludirubra</name>
    <dbReference type="NCBI Taxonomy" id="2499159"/>
    <lineage>
        <taxon>Bacteria</taxon>
        <taxon>Pseudomonadati</taxon>
        <taxon>Bdellovibrionota</taxon>
        <taxon>Oligoflexia</taxon>
        <taxon>Silvanigrellales</taxon>
        <taxon>Silvanigrellaceae</taxon>
        <taxon>Silvanigrella</taxon>
    </lineage>
</organism>
<gene>
    <name evidence="1" type="ORF">GCL60_11010</name>
</gene>
<dbReference type="Proteomes" id="UP000437748">
    <property type="component" value="Unassembled WGS sequence"/>
</dbReference>